<name>A0A9J5XG73_SOLCO</name>
<dbReference type="EMBL" id="JACXVP010000009">
    <property type="protein sequence ID" value="KAG5585904.1"/>
    <property type="molecule type" value="Genomic_DNA"/>
</dbReference>
<dbReference type="Proteomes" id="UP000824120">
    <property type="component" value="Chromosome 9"/>
</dbReference>
<protein>
    <submittedName>
        <fullName evidence="1">Uncharacterized protein</fullName>
    </submittedName>
</protein>
<gene>
    <name evidence="1" type="ORF">H5410_046338</name>
</gene>
<comment type="caution">
    <text evidence="1">The sequence shown here is derived from an EMBL/GenBank/DDBJ whole genome shotgun (WGS) entry which is preliminary data.</text>
</comment>
<dbReference type="AlphaFoldDB" id="A0A9J5XG73"/>
<organism evidence="1 2">
    <name type="scientific">Solanum commersonii</name>
    <name type="common">Commerson's wild potato</name>
    <name type="synonym">Commerson's nightshade</name>
    <dbReference type="NCBI Taxonomy" id="4109"/>
    <lineage>
        <taxon>Eukaryota</taxon>
        <taxon>Viridiplantae</taxon>
        <taxon>Streptophyta</taxon>
        <taxon>Embryophyta</taxon>
        <taxon>Tracheophyta</taxon>
        <taxon>Spermatophyta</taxon>
        <taxon>Magnoliopsida</taxon>
        <taxon>eudicotyledons</taxon>
        <taxon>Gunneridae</taxon>
        <taxon>Pentapetalae</taxon>
        <taxon>asterids</taxon>
        <taxon>lamiids</taxon>
        <taxon>Solanales</taxon>
        <taxon>Solanaceae</taxon>
        <taxon>Solanoideae</taxon>
        <taxon>Solaneae</taxon>
        <taxon>Solanum</taxon>
    </lineage>
</organism>
<keyword evidence="2" id="KW-1185">Reference proteome</keyword>
<accession>A0A9J5XG73</accession>
<dbReference type="OrthoDB" id="1423221at2759"/>
<sequence length="99" mass="10986">METDMASKLITIPGKVVNYVSEVINQIYGPLDHDIKASIDRNCASDLTAEARIWMSIVCNSISPGRNIRNIPMLLAQKMACVLDNVPLNIGQLIVNEFR</sequence>
<evidence type="ECO:0000313" key="2">
    <source>
        <dbReference type="Proteomes" id="UP000824120"/>
    </source>
</evidence>
<proteinExistence type="predicted"/>
<evidence type="ECO:0000313" key="1">
    <source>
        <dbReference type="EMBL" id="KAG5585904.1"/>
    </source>
</evidence>
<reference evidence="1 2" key="1">
    <citation type="submission" date="2020-09" db="EMBL/GenBank/DDBJ databases">
        <title>De no assembly of potato wild relative species, Solanum commersonii.</title>
        <authorList>
            <person name="Cho K."/>
        </authorList>
    </citation>
    <scope>NUCLEOTIDE SEQUENCE [LARGE SCALE GENOMIC DNA]</scope>
    <source>
        <strain evidence="1">LZ3.2</strain>
        <tissue evidence="1">Leaf</tissue>
    </source>
</reference>